<feature type="compositionally biased region" description="Low complexity" evidence="1">
    <location>
        <begin position="260"/>
        <end position="276"/>
    </location>
</feature>
<organism evidence="2 3">
    <name type="scientific">Pterulicium gracile</name>
    <dbReference type="NCBI Taxonomy" id="1884261"/>
    <lineage>
        <taxon>Eukaryota</taxon>
        <taxon>Fungi</taxon>
        <taxon>Dikarya</taxon>
        <taxon>Basidiomycota</taxon>
        <taxon>Agaricomycotina</taxon>
        <taxon>Agaricomycetes</taxon>
        <taxon>Agaricomycetidae</taxon>
        <taxon>Agaricales</taxon>
        <taxon>Pleurotineae</taxon>
        <taxon>Pterulaceae</taxon>
        <taxon>Pterulicium</taxon>
    </lineage>
</organism>
<reference evidence="2 3" key="1">
    <citation type="journal article" date="2019" name="Nat. Ecol. Evol.">
        <title>Megaphylogeny resolves global patterns of mushroom evolution.</title>
        <authorList>
            <person name="Varga T."/>
            <person name="Krizsan K."/>
            <person name="Foldi C."/>
            <person name="Dima B."/>
            <person name="Sanchez-Garcia M."/>
            <person name="Sanchez-Ramirez S."/>
            <person name="Szollosi G.J."/>
            <person name="Szarkandi J.G."/>
            <person name="Papp V."/>
            <person name="Albert L."/>
            <person name="Andreopoulos W."/>
            <person name="Angelini C."/>
            <person name="Antonin V."/>
            <person name="Barry K.W."/>
            <person name="Bougher N.L."/>
            <person name="Buchanan P."/>
            <person name="Buyck B."/>
            <person name="Bense V."/>
            <person name="Catcheside P."/>
            <person name="Chovatia M."/>
            <person name="Cooper J."/>
            <person name="Damon W."/>
            <person name="Desjardin D."/>
            <person name="Finy P."/>
            <person name="Geml J."/>
            <person name="Haridas S."/>
            <person name="Hughes K."/>
            <person name="Justo A."/>
            <person name="Karasinski D."/>
            <person name="Kautmanova I."/>
            <person name="Kiss B."/>
            <person name="Kocsube S."/>
            <person name="Kotiranta H."/>
            <person name="LaButti K.M."/>
            <person name="Lechner B.E."/>
            <person name="Liimatainen K."/>
            <person name="Lipzen A."/>
            <person name="Lukacs Z."/>
            <person name="Mihaltcheva S."/>
            <person name="Morgado L.N."/>
            <person name="Niskanen T."/>
            <person name="Noordeloos M.E."/>
            <person name="Ohm R.A."/>
            <person name="Ortiz-Santana B."/>
            <person name="Ovrebo C."/>
            <person name="Racz N."/>
            <person name="Riley R."/>
            <person name="Savchenko A."/>
            <person name="Shiryaev A."/>
            <person name="Soop K."/>
            <person name="Spirin V."/>
            <person name="Szebenyi C."/>
            <person name="Tomsovsky M."/>
            <person name="Tulloss R.E."/>
            <person name="Uehling J."/>
            <person name="Grigoriev I.V."/>
            <person name="Vagvolgyi C."/>
            <person name="Papp T."/>
            <person name="Martin F.M."/>
            <person name="Miettinen O."/>
            <person name="Hibbett D.S."/>
            <person name="Nagy L.G."/>
        </authorList>
    </citation>
    <scope>NUCLEOTIDE SEQUENCE [LARGE SCALE GENOMIC DNA]</scope>
    <source>
        <strain evidence="2 3">CBS 309.79</strain>
    </source>
</reference>
<accession>A0A5C3QKN6</accession>
<name>A0A5C3QKN6_9AGAR</name>
<protein>
    <submittedName>
        <fullName evidence="2">Uncharacterized protein</fullName>
    </submittedName>
</protein>
<sequence>MIKEVTKERKRSSSKRATQPQNSESAARTRHKRGVKQRSRPTTQSLANNANMLQNPYHPILPLPPHNNESSPISPQNPLGFKSSYLHQPSERSQVAAGRWDHTLHNNYVYMGGHATLGSRYEPPPTSYGMPPFSISGQGQQFPPPWCDASPSPPSTYPSPEYSSASPVTPENLHYQVPSGYAYPGPSYNQQVCGHAPAYDAAPPNQARANVGPPSWGSAPRAHFPGDRNASTDCPCEECHYIPSPYYPTGAPPPPPPENQWPMASSSTESVSPASSYDTDYSSPSQVVSPGQGTPFPSWGDYTGTTAPASGYVSYHHPAAFHSSSGVKPVSLDSSQVGIHSRWERRQPQRAAIDLTSYDRPETHRAILAEEHYFL</sequence>
<evidence type="ECO:0000313" key="3">
    <source>
        <dbReference type="Proteomes" id="UP000305067"/>
    </source>
</evidence>
<feature type="compositionally biased region" description="Pro residues" evidence="1">
    <location>
        <begin position="250"/>
        <end position="259"/>
    </location>
</feature>
<feature type="compositionally biased region" description="Polar residues" evidence="1">
    <location>
        <begin position="40"/>
        <end position="54"/>
    </location>
</feature>
<feature type="compositionally biased region" description="Polar residues" evidence="1">
    <location>
        <begin position="277"/>
        <end position="292"/>
    </location>
</feature>
<gene>
    <name evidence="2" type="ORF">BDV98DRAFT_565936</name>
</gene>
<evidence type="ECO:0000256" key="1">
    <source>
        <dbReference type="SAM" id="MobiDB-lite"/>
    </source>
</evidence>
<feature type="compositionally biased region" description="Polar residues" evidence="1">
    <location>
        <begin position="67"/>
        <end position="77"/>
    </location>
</feature>
<feature type="region of interest" description="Disordered" evidence="1">
    <location>
        <begin position="250"/>
        <end position="294"/>
    </location>
</feature>
<keyword evidence="3" id="KW-1185">Reference proteome</keyword>
<feature type="compositionally biased region" description="Basic residues" evidence="1">
    <location>
        <begin position="28"/>
        <end position="39"/>
    </location>
</feature>
<proteinExistence type="predicted"/>
<feature type="region of interest" description="Disordered" evidence="1">
    <location>
        <begin position="134"/>
        <end position="171"/>
    </location>
</feature>
<feature type="compositionally biased region" description="Polar residues" evidence="1">
    <location>
        <begin position="15"/>
        <end position="26"/>
    </location>
</feature>
<dbReference type="Proteomes" id="UP000305067">
    <property type="component" value="Unassembled WGS sequence"/>
</dbReference>
<dbReference type="AlphaFoldDB" id="A0A5C3QKN6"/>
<feature type="region of interest" description="Disordered" evidence="1">
    <location>
        <begin position="199"/>
        <end position="229"/>
    </location>
</feature>
<dbReference type="EMBL" id="ML178822">
    <property type="protein sequence ID" value="TFL02506.1"/>
    <property type="molecule type" value="Genomic_DNA"/>
</dbReference>
<feature type="compositionally biased region" description="Pro residues" evidence="1">
    <location>
        <begin position="142"/>
        <end position="157"/>
    </location>
</feature>
<evidence type="ECO:0000313" key="2">
    <source>
        <dbReference type="EMBL" id="TFL02506.1"/>
    </source>
</evidence>
<feature type="compositionally biased region" description="Low complexity" evidence="1">
    <location>
        <begin position="158"/>
        <end position="167"/>
    </location>
</feature>
<feature type="region of interest" description="Disordered" evidence="1">
    <location>
        <begin position="1"/>
        <end position="94"/>
    </location>
</feature>